<dbReference type="CDD" id="cd00320">
    <property type="entry name" value="cpn10"/>
    <property type="match status" value="1"/>
</dbReference>
<gene>
    <name evidence="2" type="ORF">MM415B00498_0050</name>
</gene>
<name>A0A6M3J5H7_9ZZZZ</name>
<dbReference type="InterPro" id="IPR011032">
    <property type="entry name" value="GroES-like_sf"/>
</dbReference>
<evidence type="ECO:0000256" key="1">
    <source>
        <dbReference type="ARBA" id="ARBA00023186"/>
    </source>
</evidence>
<organism evidence="2">
    <name type="scientific">viral metagenome</name>
    <dbReference type="NCBI Taxonomy" id="1070528"/>
    <lineage>
        <taxon>unclassified sequences</taxon>
        <taxon>metagenomes</taxon>
        <taxon>organismal metagenomes</taxon>
    </lineage>
</organism>
<dbReference type="SUPFAM" id="SSF50129">
    <property type="entry name" value="GroES-like"/>
    <property type="match status" value="1"/>
</dbReference>
<dbReference type="AlphaFoldDB" id="A0A6M3J5H7"/>
<keyword evidence="1" id="KW-0143">Chaperone</keyword>
<dbReference type="Pfam" id="PF00166">
    <property type="entry name" value="Cpn10"/>
    <property type="match status" value="1"/>
</dbReference>
<dbReference type="GO" id="GO:0005524">
    <property type="term" value="F:ATP binding"/>
    <property type="evidence" value="ECO:0007669"/>
    <property type="project" value="InterPro"/>
</dbReference>
<dbReference type="PRINTS" id="PR00297">
    <property type="entry name" value="CHAPERONIN10"/>
</dbReference>
<evidence type="ECO:0000313" key="2">
    <source>
        <dbReference type="EMBL" id="QJA64435.1"/>
    </source>
</evidence>
<protein>
    <submittedName>
        <fullName evidence="2">Putative chaperonin</fullName>
    </submittedName>
</protein>
<dbReference type="GO" id="GO:0044183">
    <property type="term" value="F:protein folding chaperone"/>
    <property type="evidence" value="ECO:0007669"/>
    <property type="project" value="InterPro"/>
</dbReference>
<dbReference type="InterPro" id="IPR020818">
    <property type="entry name" value="Chaperonin_GroES"/>
</dbReference>
<dbReference type="InterPro" id="IPR037124">
    <property type="entry name" value="Chaperonin_GroES_sf"/>
</dbReference>
<proteinExistence type="predicted"/>
<sequence length="97" mass="11058">MDTKKTIFTPVNDYLCVKEVEMSNPDISHFIPESEKSEGQTGEVISVSEEWKTSPELFKKPGVKPGDIVLFRKYAGTKFGDYRYINYLYDAIGVIVK</sequence>
<accession>A0A6M3J5H7</accession>
<dbReference type="EMBL" id="MT141519">
    <property type="protein sequence ID" value="QJA64435.1"/>
    <property type="molecule type" value="Genomic_DNA"/>
</dbReference>
<reference evidence="2" key="1">
    <citation type="submission" date="2020-03" db="EMBL/GenBank/DDBJ databases">
        <title>The deep terrestrial virosphere.</title>
        <authorList>
            <person name="Holmfeldt K."/>
            <person name="Nilsson E."/>
            <person name="Simone D."/>
            <person name="Lopez-Fernandez M."/>
            <person name="Wu X."/>
            <person name="de Brujin I."/>
            <person name="Lundin D."/>
            <person name="Andersson A."/>
            <person name="Bertilsson S."/>
            <person name="Dopson M."/>
        </authorList>
    </citation>
    <scope>NUCLEOTIDE SEQUENCE</scope>
    <source>
        <strain evidence="2">MM415B00498</strain>
    </source>
</reference>
<dbReference type="Gene3D" id="2.30.33.40">
    <property type="entry name" value="GroES chaperonin"/>
    <property type="match status" value="1"/>
</dbReference>